<comment type="caution">
    <text evidence="1">The sequence shown here is derived from an EMBL/GenBank/DDBJ whole genome shotgun (WGS) entry which is preliminary data.</text>
</comment>
<evidence type="ECO:0000313" key="1">
    <source>
        <dbReference type="EMBL" id="KAJ6399835.1"/>
    </source>
</evidence>
<dbReference type="SUPFAM" id="SSF56219">
    <property type="entry name" value="DNase I-like"/>
    <property type="match status" value="1"/>
</dbReference>
<dbReference type="PANTHER" id="PTHR33710:SF71">
    <property type="entry name" value="ENDONUCLEASE_EXONUCLEASE_PHOSPHATASE DOMAIN-CONTAINING PROTEIN"/>
    <property type="match status" value="1"/>
</dbReference>
<protein>
    <submittedName>
        <fullName evidence="1">Uncharacterized protein</fullName>
    </submittedName>
</protein>
<reference evidence="1 2" key="1">
    <citation type="journal article" date="2023" name="Int. J. Mol. Sci.">
        <title>De Novo Assembly and Annotation of 11 Diverse Shrub Willow (Salix) Genomes Reveals Novel Gene Organization in Sex-Linked Regions.</title>
        <authorList>
            <person name="Hyden B."/>
            <person name="Feng K."/>
            <person name="Yates T.B."/>
            <person name="Jawdy S."/>
            <person name="Cereghino C."/>
            <person name="Smart L.B."/>
            <person name="Muchero W."/>
        </authorList>
    </citation>
    <scope>NUCLEOTIDE SEQUENCE [LARGE SCALE GENOMIC DNA]</scope>
    <source>
        <tissue evidence="1">Shoot tip</tissue>
    </source>
</reference>
<dbReference type="EMBL" id="JAPFFJ010000019">
    <property type="protein sequence ID" value="KAJ6399835.1"/>
    <property type="molecule type" value="Genomic_DNA"/>
</dbReference>
<name>A0AAD6J934_9ROSI</name>
<dbReference type="Proteomes" id="UP001162972">
    <property type="component" value="Chromosome 14"/>
</dbReference>
<proteinExistence type="predicted"/>
<sequence length="265" mass="30742">MDRAGGDLTWHKHNEDFSNCMHASQLAPLPFSGLRFSWHNGRDWVNSIQHKLDWAFGSPSSLTRWPEAHTVFLPRSISDHCAMVMELQKGGARPRTTFKFLNFWTGKEDFIPMITQEWETQVTGSPIYQFTQKMNRVKARLKQYHRQHSSDISSRVSKAREDWNQAQQVLDRNPNLLEAREAERRLASHFASLSRDEKAILKQRSRIQWLQLGDSNTKFFHKSVAHRQGRNRIYSLQGEGGTTTFDTKEMGILALDHFTRVLSSS</sequence>
<dbReference type="AlphaFoldDB" id="A0AAD6J934"/>
<gene>
    <name evidence="1" type="ORF">OIU84_015486</name>
</gene>
<dbReference type="PANTHER" id="PTHR33710">
    <property type="entry name" value="BNAC02G09200D PROTEIN"/>
    <property type="match status" value="1"/>
</dbReference>
<keyword evidence="2" id="KW-1185">Reference proteome</keyword>
<dbReference type="InterPro" id="IPR036691">
    <property type="entry name" value="Endo/exonu/phosph_ase_sf"/>
</dbReference>
<evidence type="ECO:0000313" key="2">
    <source>
        <dbReference type="Proteomes" id="UP001162972"/>
    </source>
</evidence>
<organism evidence="1 2">
    <name type="scientific">Salix udensis</name>
    <dbReference type="NCBI Taxonomy" id="889485"/>
    <lineage>
        <taxon>Eukaryota</taxon>
        <taxon>Viridiplantae</taxon>
        <taxon>Streptophyta</taxon>
        <taxon>Embryophyta</taxon>
        <taxon>Tracheophyta</taxon>
        <taxon>Spermatophyta</taxon>
        <taxon>Magnoliopsida</taxon>
        <taxon>eudicotyledons</taxon>
        <taxon>Gunneridae</taxon>
        <taxon>Pentapetalae</taxon>
        <taxon>rosids</taxon>
        <taxon>fabids</taxon>
        <taxon>Malpighiales</taxon>
        <taxon>Salicaceae</taxon>
        <taxon>Saliceae</taxon>
        <taxon>Salix</taxon>
    </lineage>
</organism>
<accession>A0AAD6J934</accession>